<dbReference type="AlphaFoldDB" id="E3CTH4"/>
<dbReference type="eggNOG" id="KOG2818">
    <property type="taxonomic scope" value="Eukaryota"/>
</dbReference>
<name>E3CTH4_CAEEL</name>
<dbReference type="RefSeq" id="NP_001256710.1">
    <property type="nucleotide sequence ID" value="NM_001269781.1"/>
</dbReference>
<dbReference type="EMBL" id="BX284605">
    <property type="protein sequence ID" value="CBX53345.1"/>
    <property type="molecule type" value="Genomic_DNA"/>
</dbReference>
<feature type="transmembrane region" description="Helical" evidence="1">
    <location>
        <begin position="73"/>
        <end position="94"/>
    </location>
</feature>
<dbReference type="AGR" id="WB:WBGene00202504"/>
<dbReference type="GeneID" id="13217484"/>
<evidence type="ECO:0000313" key="4">
    <source>
        <dbReference type="WormBase" id="Y32B12B.8"/>
    </source>
</evidence>
<keyword evidence="1" id="KW-0472">Membrane</keyword>
<evidence type="ECO:0000256" key="1">
    <source>
        <dbReference type="SAM" id="Phobius"/>
    </source>
</evidence>
<evidence type="ECO:0000313" key="3">
    <source>
        <dbReference type="Proteomes" id="UP000001940"/>
    </source>
</evidence>
<dbReference type="Proteomes" id="UP000001940">
    <property type="component" value="Chromosome V"/>
</dbReference>
<dbReference type="STRING" id="6239.Y32B12B.8.1"/>
<protein>
    <submittedName>
        <fullName evidence="2">Uncharacterized protein</fullName>
    </submittedName>
</protein>
<evidence type="ECO:0000313" key="2">
    <source>
        <dbReference type="EMBL" id="CBX53345.1"/>
    </source>
</evidence>
<gene>
    <name evidence="2" type="ORF">CELE_Y32B12B.8</name>
    <name evidence="2 4" type="ORF">Y32B12B.8</name>
</gene>
<organism evidence="2 3">
    <name type="scientific">Caenorhabditis elegans</name>
    <dbReference type="NCBI Taxonomy" id="6239"/>
    <lineage>
        <taxon>Eukaryota</taxon>
        <taxon>Metazoa</taxon>
        <taxon>Ecdysozoa</taxon>
        <taxon>Nematoda</taxon>
        <taxon>Chromadorea</taxon>
        <taxon>Rhabditida</taxon>
        <taxon>Rhabditina</taxon>
        <taxon>Rhabditomorpha</taxon>
        <taxon>Rhabditoidea</taxon>
        <taxon>Rhabditidae</taxon>
        <taxon>Peloderinae</taxon>
        <taxon>Caenorhabditis</taxon>
    </lineage>
</organism>
<sequence length="114" mass="13801">MQNSDSIVSLQDKQKYHLLEMQDSESRVSLSNEQKKQVQLLLNELEGQRKRRKNMSRCRKSVIYSYKFCRCLCVYRCLWLFLIMLVCFLIFLYYNRDNIGRAWDVYTAVTKPRN</sequence>
<keyword evidence="3" id="KW-1185">Reference proteome</keyword>
<dbReference type="HOGENOM" id="CLU_2123285_0_0_1"/>
<dbReference type="Bgee" id="WBGene00202504">
    <property type="expression patterns" value="Expressed in adult organism"/>
</dbReference>
<keyword evidence="1" id="KW-0812">Transmembrane</keyword>
<dbReference type="SMR" id="E3CTH4"/>
<dbReference type="KEGG" id="cel:CELE_Y32B12B.8"/>
<dbReference type="FunCoup" id="E3CTH4">
    <property type="interactions" value="173"/>
</dbReference>
<proteinExistence type="predicted"/>
<accession>E3CTH4</accession>
<dbReference type="WormBase" id="Y32B12B.8">
    <property type="protein sequence ID" value="CE45460"/>
    <property type="gene ID" value="WBGene00202504"/>
</dbReference>
<dbReference type="CTD" id="13217484"/>
<keyword evidence="1" id="KW-1133">Transmembrane helix</keyword>
<dbReference type="InParanoid" id="E3CTH4"/>
<reference evidence="2 3" key="1">
    <citation type="journal article" date="1998" name="Science">
        <title>Genome sequence of the nematode C. elegans: a platform for investigating biology.</title>
        <authorList>
            <consortium name="The C. elegans sequencing consortium"/>
            <person name="Sulson J.E."/>
            <person name="Waterston R."/>
        </authorList>
    </citation>
    <scope>NUCLEOTIDE SEQUENCE [LARGE SCALE GENOMIC DNA]</scope>
    <source>
        <strain evidence="2 3">Bristol N2</strain>
    </source>
</reference>
<dbReference type="PaxDb" id="6239-Y32B12B.8"/>